<evidence type="ECO:0000313" key="6">
    <source>
        <dbReference type="EMBL" id="QED88095.1"/>
    </source>
</evidence>
<gene>
    <name evidence="6" type="primary">RdRp</name>
</gene>
<dbReference type="PROSITE" id="PS50507">
    <property type="entry name" value="RDRP_SSRNA_POS"/>
    <property type="match status" value="1"/>
</dbReference>
<dbReference type="InterPro" id="IPR007094">
    <property type="entry name" value="RNA-dir_pol_PSvirus"/>
</dbReference>
<keyword evidence="2" id="KW-0808">Transferase</keyword>
<keyword evidence="4" id="KW-0693">Viral RNA replication</keyword>
<proteinExistence type="predicted"/>
<keyword evidence="1 6" id="KW-0696">RNA-directed RNA polymerase</keyword>
<protein>
    <submittedName>
        <fullName evidence="6">RNA-dependent RNA polymerase</fullName>
    </submittedName>
</protein>
<dbReference type="Pfam" id="PF00680">
    <property type="entry name" value="RdRP_1"/>
    <property type="match status" value="1"/>
</dbReference>
<dbReference type="GO" id="GO:0003723">
    <property type="term" value="F:RNA binding"/>
    <property type="evidence" value="ECO:0007669"/>
    <property type="project" value="InterPro"/>
</dbReference>
<evidence type="ECO:0000256" key="2">
    <source>
        <dbReference type="ARBA" id="ARBA00022679"/>
    </source>
</evidence>
<name>A0A5B9BIC4_9VIRU</name>
<evidence type="ECO:0000259" key="5">
    <source>
        <dbReference type="PROSITE" id="PS50507"/>
    </source>
</evidence>
<dbReference type="InterPro" id="IPR043502">
    <property type="entry name" value="DNA/RNA_pol_sf"/>
</dbReference>
<dbReference type="InterPro" id="IPR001205">
    <property type="entry name" value="RNA-dir_pol_C"/>
</dbReference>
<organism evidence="6">
    <name type="scientific">Colletotrichum gloeosporioides partitivirus 1</name>
    <dbReference type="NCBI Taxonomy" id="2603562"/>
    <lineage>
        <taxon>Viruses</taxon>
        <taxon>Riboviria</taxon>
        <taxon>Orthornavirae</taxon>
        <taxon>Pisuviricota</taxon>
        <taxon>Duplopiviricetes</taxon>
        <taxon>Durnavirales</taxon>
        <taxon>Partitiviridae</taxon>
    </lineage>
</organism>
<sequence>MDPVHDLPSDDTSVEDNAKLIWTLPFRYITDVKWLPNHKRGILRQTQRYDPYVDVALKTFDPDLRERIKGYTRSPGGEYELFGKLSKYDTAPLPLKLSNKRFRLAYAQALSETMSELKLDAPVVPHWILDVDLVKSTSSGYPHYQRKGDIYNQILKEGRFQMHHMKLYDMWRCPLLPCSIGTRGGLSEAHDPKTRLVWMYPAAMTATEAVFAQPLIDKMYSEKKDFFLTGVDSKFRIQRFLSLLSDEKDKCGVGLDFKSFDTFRCNQLIRDAFSVLKQNVKFGYYYDRVTGVQHGRSGVASRAEKCFDNIVEYFIHTPMVLPNGRVVSKHVGVPSGSHFTNLIDSIVNRILIKTFGFYEGLRLSKLATNGDDSAFYLPSDEIDAILERAAKFFLEFFGMVVSVSKSCVASSPSSMHVSGTTWAALRPFRTTDEWFMLAAYADTYIRAPFDSFQRLLGLGIAGGFSDSKFVRFFQYFQSGYDCKHGPNLLNWSKLRWLEHAFNITDLPLVYKQGSKSVMRLRLLVF</sequence>
<dbReference type="GO" id="GO:0003968">
    <property type="term" value="F:RNA-directed RNA polymerase activity"/>
    <property type="evidence" value="ECO:0007669"/>
    <property type="project" value="UniProtKB-KW"/>
</dbReference>
<dbReference type="GO" id="GO:0006351">
    <property type="term" value="P:DNA-templated transcription"/>
    <property type="evidence" value="ECO:0007669"/>
    <property type="project" value="InterPro"/>
</dbReference>
<dbReference type="GO" id="GO:0039694">
    <property type="term" value="P:viral RNA genome replication"/>
    <property type="evidence" value="ECO:0007669"/>
    <property type="project" value="InterPro"/>
</dbReference>
<evidence type="ECO:0000256" key="1">
    <source>
        <dbReference type="ARBA" id="ARBA00022484"/>
    </source>
</evidence>
<keyword evidence="3" id="KW-0548">Nucleotidyltransferase</keyword>
<dbReference type="EMBL" id="MK926566">
    <property type="protein sequence ID" value="QED88095.1"/>
    <property type="molecule type" value="Genomic_RNA"/>
</dbReference>
<reference evidence="6" key="1">
    <citation type="journal article" date="2019" name="Arch. Virol.">
        <title>Molecular characterization of a novel mycovirus from the plant pathogenic fungus Colletotrichum gloeosporioides.</title>
        <authorList>
            <person name="Wang Y."/>
            <person name="Liu S."/>
            <person name="Zhu H.J."/>
            <person name="Zhong J."/>
        </authorList>
    </citation>
    <scope>NUCLEOTIDE SEQUENCE</scope>
    <source>
        <strain evidence="6">LS-1-3</strain>
    </source>
</reference>
<accession>A0A5B9BIC4</accession>
<dbReference type="SUPFAM" id="SSF56672">
    <property type="entry name" value="DNA/RNA polymerases"/>
    <property type="match status" value="1"/>
</dbReference>
<evidence type="ECO:0000256" key="3">
    <source>
        <dbReference type="ARBA" id="ARBA00022695"/>
    </source>
</evidence>
<feature type="domain" description="RdRp catalytic" evidence="5">
    <location>
        <begin position="250"/>
        <end position="385"/>
    </location>
</feature>
<evidence type="ECO:0000256" key="4">
    <source>
        <dbReference type="ARBA" id="ARBA00022953"/>
    </source>
</evidence>